<dbReference type="AlphaFoldDB" id="A0A8H5C8P9"/>
<name>A0A8H5C8P9_9AGAR</name>
<organism evidence="1 2">
    <name type="scientific">Ephemerocybe angulata</name>
    <dbReference type="NCBI Taxonomy" id="980116"/>
    <lineage>
        <taxon>Eukaryota</taxon>
        <taxon>Fungi</taxon>
        <taxon>Dikarya</taxon>
        <taxon>Basidiomycota</taxon>
        <taxon>Agaricomycotina</taxon>
        <taxon>Agaricomycetes</taxon>
        <taxon>Agaricomycetidae</taxon>
        <taxon>Agaricales</taxon>
        <taxon>Agaricineae</taxon>
        <taxon>Psathyrellaceae</taxon>
        <taxon>Ephemerocybe</taxon>
    </lineage>
</organism>
<dbReference type="Proteomes" id="UP000541558">
    <property type="component" value="Unassembled WGS sequence"/>
</dbReference>
<evidence type="ECO:0000313" key="2">
    <source>
        <dbReference type="Proteomes" id="UP000541558"/>
    </source>
</evidence>
<evidence type="ECO:0000313" key="1">
    <source>
        <dbReference type="EMBL" id="KAF5336616.1"/>
    </source>
</evidence>
<accession>A0A8H5C8P9</accession>
<sequence>MAMRVHKTQVVKRFGAAVCQHGREQDAVTAPGLRGVGQDEFTPPLRLHLTLVTVLLATHYWILRTSTPDIRINGPPRSRQGMTTLPNLDEIPTTLSLSARTKPPVLGTVHPVTKKKMLPKAFTIPLHTEQMMRFVDHYFPEMYRAAGSEKLGKFMNTVQNYLPDEWDPEMAWVLVPIEGKIWHTLGIVICGNRTKGEMKKADDAKTIRDIQRTLDIETPPGWPSDLWREDVLMVPDIDKIPMTVKKTAQYRPLVAGSIHPTTGKKSLPKVFSIPLHIEQILRFMEAHYPALRHLSASEKICDFMRNIDRFVPPNSRPELAWVIVPVEKQIWQTLALVICGNRSEAEMRKAGDKDRIKAMQDALGIYTPPGWYYVLDEPDC</sequence>
<keyword evidence="2" id="KW-1185">Reference proteome</keyword>
<dbReference type="EMBL" id="JAACJK010000058">
    <property type="protein sequence ID" value="KAF5336616.1"/>
    <property type="molecule type" value="Genomic_DNA"/>
</dbReference>
<gene>
    <name evidence="1" type="ORF">D9611_006673</name>
</gene>
<dbReference type="OrthoDB" id="3086403at2759"/>
<proteinExistence type="predicted"/>
<reference evidence="1 2" key="1">
    <citation type="journal article" date="2020" name="ISME J.">
        <title>Uncovering the hidden diversity of litter-decomposition mechanisms in mushroom-forming fungi.</title>
        <authorList>
            <person name="Floudas D."/>
            <person name="Bentzer J."/>
            <person name="Ahren D."/>
            <person name="Johansson T."/>
            <person name="Persson P."/>
            <person name="Tunlid A."/>
        </authorList>
    </citation>
    <scope>NUCLEOTIDE SEQUENCE [LARGE SCALE GENOMIC DNA]</scope>
    <source>
        <strain evidence="1 2">CBS 175.51</strain>
    </source>
</reference>
<protein>
    <submittedName>
        <fullName evidence="1">Uncharacterized protein</fullName>
    </submittedName>
</protein>
<comment type="caution">
    <text evidence="1">The sequence shown here is derived from an EMBL/GenBank/DDBJ whole genome shotgun (WGS) entry which is preliminary data.</text>
</comment>